<evidence type="ECO:0000313" key="2">
    <source>
        <dbReference type="Proteomes" id="UP000708148"/>
    </source>
</evidence>
<organism evidence="1 2">
    <name type="scientific">Ostreobium quekettii</name>
    <dbReference type="NCBI Taxonomy" id="121088"/>
    <lineage>
        <taxon>Eukaryota</taxon>
        <taxon>Viridiplantae</taxon>
        <taxon>Chlorophyta</taxon>
        <taxon>core chlorophytes</taxon>
        <taxon>Ulvophyceae</taxon>
        <taxon>TCBD clade</taxon>
        <taxon>Bryopsidales</taxon>
        <taxon>Ostreobineae</taxon>
        <taxon>Ostreobiaceae</taxon>
        <taxon>Ostreobium</taxon>
    </lineage>
</organism>
<name>A0A8S1JGM4_9CHLO</name>
<dbReference type="Proteomes" id="UP000708148">
    <property type="component" value="Unassembled WGS sequence"/>
</dbReference>
<evidence type="ECO:0000313" key="1">
    <source>
        <dbReference type="EMBL" id="CAD7703234.1"/>
    </source>
</evidence>
<proteinExistence type="predicted"/>
<comment type="caution">
    <text evidence="1">The sequence shown here is derived from an EMBL/GenBank/DDBJ whole genome shotgun (WGS) entry which is preliminary data.</text>
</comment>
<reference evidence="1" key="1">
    <citation type="submission" date="2020-12" db="EMBL/GenBank/DDBJ databases">
        <authorList>
            <person name="Iha C."/>
        </authorList>
    </citation>
    <scope>NUCLEOTIDE SEQUENCE</scope>
</reference>
<dbReference type="EMBL" id="CAJHUC010002128">
    <property type="protein sequence ID" value="CAD7703234.1"/>
    <property type="molecule type" value="Genomic_DNA"/>
</dbReference>
<protein>
    <submittedName>
        <fullName evidence="1">Uncharacterized protein</fullName>
    </submittedName>
</protein>
<keyword evidence="2" id="KW-1185">Reference proteome</keyword>
<gene>
    <name evidence="1" type="ORF">OSTQU699_LOCUS8591</name>
</gene>
<dbReference type="AlphaFoldDB" id="A0A8S1JGM4"/>
<sequence>MFDDADGANGSTLPDWCLGWWDVHVVAAFQERRRRQNFCDKIERGIQNGQQVELCCTGASGLAVSSYYQVNAEAKFRPASKDENCIVSLSYASESADAEDLVAVSFGVSEVAKSASTKVFMQGPVALTSR</sequence>
<accession>A0A8S1JGM4</accession>